<dbReference type="EMBL" id="JAKJXP020000015">
    <property type="protein sequence ID" value="KAK7755165.1"/>
    <property type="molecule type" value="Genomic_DNA"/>
</dbReference>
<accession>A0AAN9YV91</accession>
<comment type="caution">
    <text evidence="2">The sequence shown here is derived from an EMBL/GenBank/DDBJ whole genome shotgun (WGS) entry which is preliminary data.</text>
</comment>
<sequence length="317" mass="34301">MDFPPPPPSPGAENAPPPYANANQVDGEAEEEIVQPVILVLSKRFIHAQSKSSFRLSGTGDRGGGGAPIPLYELSHDITQSSDGETKVELSRLVPSVRMSTMNGSGTPRVAHRSSHIYDLKRLPPLLADGFPYCLDAVSRSQRRWSSSKSAAAAVCGGKLGLKTSSFPLRAEVVKIVRLGSEKEREKEKEGSGIFPKGYKAMRKTSGGSSSGNSVFESRKAHDHYEWIGPDGNRIAVEDSAAAAATDDDDGNGERIRLIVTTPLPRVTMDALVASWCLKTWRDRIELSIGKSRGPTNGRLYKGKLKYLMHAKGVAFK</sequence>
<gene>
    <name evidence="2" type="ORF">SLS62_002980</name>
</gene>
<feature type="region of interest" description="Disordered" evidence="1">
    <location>
        <begin position="1"/>
        <end position="28"/>
    </location>
</feature>
<evidence type="ECO:0000256" key="1">
    <source>
        <dbReference type="SAM" id="MobiDB-lite"/>
    </source>
</evidence>
<dbReference type="AlphaFoldDB" id="A0AAN9YV91"/>
<dbReference type="Proteomes" id="UP001320420">
    <property type="component" value="Unassembled WGS sequence"/>
</dbReference>
<evidence type="ECO:0000313" key="3">
    <source>
        <dbReference type="Proteomes" id="UP001320420"/>
    </source>
</evidence>
<protein>
    <submittedName>
        <fullName evidence="2">Uncharacterized protein</fullName>
    </submittedName>
</protein>
<feature type="compositionally biased region" description="Pro residues" evidence="1">
    <location>
        <begin position="1"/>
        <end position="19"/>
    </location>
</feature>
<name>A0AAN9YV91_9PEZI</name>
<keyword evidence="3" id="KW-1185">Reference proteome</keyword>
<feature type="compositionally biased region" description="Polar residues" evidence="1">
    <location>
        <begin position="206"/>
        <end position="215"/>
    </location>
</feature>
<feature type="region of interest" description="Disordered" evidence="1">
    <location>
        <begin position="187"/>
        <end position="215"/>
    </location>
</feature>
<proteinExistence type="predicted"/>
<evidence type="ECO:0000313" key="2">
    <source>
        <dbReference type="EMBL" id="KAK7755165.1"/>
    </source>
</evidence>
<organism evidence="2 3">
    <name type="scientific">Diatrype stigma</name>
    <dbReference type="NCBI Taxonomy" id="117547"/>
    <lineage>
        <taxon>Eukaryota</taxon>
        <taxon>Fungi</taxon>
        <taxon>Dikarya</taxon>
        <taxon>Ascomycota</taxon>
        <taxon>Pezizomycotina</taxon>
        <taxon>Sordariomycetes</taxon>
        <taxon>Xylariomycetidae</taxon>
        <taxon>Xylariales</taxon>
        <taxon>Diatrypaceae</taxon>
        <taxon>Diatrype</taxon>
    </lineage>
</organism>
<reference evidence="2 3" key="1">
    <citation type="submission" date="2024-02" db="EMBL/GenBank/DDBJ databases">
        <title>De novo assembly and annotation of 12 fungi associated with fruit tree decline syndrome in Ontario, Canada.</title>
        <authorList>
            <person name="Sulman M."/>
            <person name="Ellouze W."/>
            <person name="Ilyukhin E."/>
        </authorList>
    </citation>
    <scope>NUCLEOTIDE SEQUENCE [LARGE SCALE GENOMIC DNA]</scope>
    <source>
        <strain evidence="2 3">M11/M66-122</strain>
    </source>
</reference>